<organism evidence="1 2">
    <name type="scientific">Sphaerobolus stellatus (strain SS14)</name>
    <dbReference type="NCBI Taxonomy" id="990650"/>
    <lineage>
        <taxon>Eukaryota</taxon>
        <taxon>Fungi</taxon>
        <taxon>Dikarya</taxon>
        <taxon>Basidiomycota</taxon>
        <taxon>Agaricomycotina</taxon>
        <taxon>Agaricomycetes</taxon>
        <taxon>Phallomycetidae</taxon>
        <taxon>Geastrales</taxon>
        <taxon>Sphaerobolaceae</taxon>
        <taxon>Sphaerobolus</taxon>
    </lineage>
</organism>
<accession>A0A0C9VWP7</accession>
<evidence type="ECO:0008006" key="3">
    <source>
        <dbReference type="Google" id="ProtNLM"/>
    </source>
</evidence>
<dbReference type="Proteomes" id="UP000054279">
    <property type="component" value="Unassembled WGS sequence"/>
</dbReference>
<dbReference type="EMBL" id="KN837124">
    <property type="protein sequence ID" value="KIJ43250.1"/>
    <property type="molecule type" value="Genomic_DNA"/>
</dbReference>
<protein>
    <recommendedName>
        <fullName evidence="3">Ubiquitin-like protease family profile domain-containing protein</fullName>
    </recommendedName>
</protein>
<sequence>MPRCLGAEEDEECVKDEVWNVLSLFWTGFNRDSWSWISEERPQGQRNSYDCGAFTLGDMVSFIKDGVVSPLAQDNMKGWGWEIIRILDSMPGLMAIEVISADEEPIDVG</sequence>
<keyword evidence="2" id="KW-1185">Reference proteome</keyword>
<name>A0A0C9VWP7_SPHS4</name>
<dbReference type="HOGENOM" id="CLU_2185633_0_0_1"/>
<evidence type="ECO:0000313" key="1">
    <source>
        <dbReference type="EMBL" id="KIJ43250.1"/>
    </source>
</evidence>
<reference evidence="1 2" key="1">
    <citation type="submission" date="2014-06" db="EMBL/GenBank/DDBJ databases">
        <title>Evolutionary Origins and Diversification of the Mycorrhizal Mutualists.</title>
        <authorList>
            <consortium name="DOE Joint Genome Institute"/>
            <consortium name="Mycorrhizal Genomics Consortium"/>
            <person name="Kohler A."/>
            <person name="Kuo A."/>
            <person name="Nagy L.G."/>
            <person name="Floudas D."/>
            <person name="Copeland A."/>
            <person name="Barry K.W."/>
            <person name="Cichocki N."/>
            <person name="Veneault-Fourrey C."/>
            <person name="LaButti K."/>
            <person name="Lindquist E.A."/>
            <person name="Lipzen A."/>
            <person name="Lundell T."/>
            <person name="Morin E."/>
            <person name="Murat C."/>
            <person name="Riley R."/>
            <person name="Ohm R."/>
            <person name="Sun H."/>
            <person name="Tunlid A."/>
            <person name="Henrissat B."/>
            <person name="Grigoriev I.V."/>
            <person name="Hibbett D.S."/>
            <person name="Martin F."/>
        </authorList>
    </citation>
    <scope>NUCLEOTIDE SEQUENCE [LARGE SCALE GENOMIC DNA]</scope>
    <source>
        <strain evidence="1 2">SS14</strain>
    </source>
</reference>
<proteinExistence type="predicted"/>
<gene>
    <name evidence="1" type="ORF">M422DRAFT_253455</name>
</gene>
<dbReference type="AlphaFoldDB" id="A0A0C9VWP7"/>
<dbReference type="OrthoDB" id="2976051at2759"/>
<evidence type="ECO:0000313" key="2">
    <source>
        <dbReference type="Proteomes" id="UP000054279"/>
    </source>
</evidence>